<proteinExistence type="predicted"/>
<evidence type="ECO:0000313" key="1">
    <source>
        <dbReference type="EMBL" id="MCS0808643.1"/>
    </source>
</evidence>
<name>A0ABT2DBY3_9BURK</name>
<dbReference type="Proteomes" id="UP001206126">
    <property type="component" value="Unassembled WGS sequence"/>
</dbReference>
<dbReference type="RefSeq" id="WP_258822407.1">
    <property type="nucleotide sequence ID" value="NZ_JANUHB010000002.1"/>
</dbReference>
<accession>A0ABT2DBY3</accession>
<sequence>MRDWKRIPTSAEVAAVIRARHGKELVVFSSFSDPDGTFNGGAGVRGRMETAWGFSGADAPILEARTTWDIDIEQQYGRANEKHEYWLCAAKTDD</sequence>
<gene>
    <name evidence="1" type="ORF">NX774_12005</name>
</gene>
<comment type="caution">
    <text evidence="1">The sequence shown here is derived from an EMBL/GenBank/DDBJ whole genome shotgun (WGS) entry which is preliminary data.</text>
</comment>
<protein>
    <submittedName>
        <fullName evidence="1">Uncharacterized protein</fullName>
    </submittedName>
</protein>
<organism evidence="1 2">
    <name type="scientific">Massilia agilis</name>
    <dbReference type="NCBI Taxonomy" id="1811226"/>
    <lineage>
        <taxon>Bacteria</taxon>
        <taxon>Pseudomonadati</taxon>
        <taxon>Pseudomonadota</taxon>
        <taxon>Betaproteobacteria</taxon>
        <taxon>Burkholderiales</taxon>
        <taxon>Oxalobacteraceae</taxon>
        <taxon>Telluria group</taxon>
        <taxon>Massilia</taxon>
    </lineage>
</organism>
<dbReference type="EMBL" id="JANUHB010000002">
    <property type="protein sequence ID" value="MCS0808643.1"/>
    <property type="molecule type" value="Genomic_DNA"/>
</dbReference>
<keyword evidence="2" id="KW-1185">Reference proteome</keyword>
<reference evidence="1 2" key="1">
    <citation type="submission" date="2022-08" db="EMBL/GenBank/DDBJ databases">
        <title>Reclassification of Massilia species as members of the genera Telluria, Duganella, Pseudoduganella, Mokoshia gen. nov. and Zemynaea gen. nov. using orthogonal and non-orthogonal genome-based approaches.</title>
        <authorList>
            <person name="Bowman J.P."/>
        </authorList>
    </citation>
    <scope>NUCLEOTIDE SEQUENCE [LARGE SCALE GENOMIC DNA]</scope>
    <source>
        <strain evidence="1 2">JCM 31605</strain>
    </source>
</reference>
<evidence type="ECO:0000313" key="2">
    <source>
        <dbReference type="Proteomes" id="UP001206126"/>
    </source>
</evidence>